<gene>
    <name evidence="3" type="ORF">KY290_001045</name>
</gene>
<keyword evidence="1" id="KW-0472">Membrane</keyword>
<dbReference type="EMBL" id="JAIVGD010000001">
    <property type="protein sequence ID" value="KAH0781447.1"/>
    <property type="molecule type" value="Genomic_DNA"/>
</dbReference>
<evidence type="ECO:0000259" key="2">
    <source>
        <dbReference type="Pfam" id="PF14111"/>
    </source>
</evidence>
<evidence type="ECO:0000313" key="3">
    <source>
        <dbReference type="EMBL" id="KAH0781447.1"/>
    </source>
</evidence>
<evidence type="ECO:0000256" key="1">
    <source>
        <dbReference type="SAM" id="Phobius"/>
    </source>
</evidence>
<feature type="domain" description="DUF4283" evidence="2">
    <location>
        <begin position="25"/>
        <end position="66"/>
    </location>
</feature>
<reference evidence="3 4" key="1">
    <citation type="journal article" date="2021" name="bioRxiv">
        <title>Chromosome-scale and haplotype-resolved genome assembly of a tetraploid potato cultivar.</title>
        <authorList>
            <person name="Sun H."/>
            <person name="Jiao W.-B."/>
            <person name="Krause K."/>
            <person name="Campoy J.A."/>
            <person name="Goel M."/>
            <person name="Folz-Donahue K."/>
            <person name="Kukat C."/>
            <person name="Huettel B."/>
            <person name="Schneeberger K."/>
        </authorList>
    </citation>
    <scope>NUCLEOTIDE SEQUENCE [LARGE SCALE GENOMIC DNA]</scope>
    <source>
        <strain evidence="3">SolTubOtavaFocal</strain>
        <tissue evidence="3">Leaves</tissue>
    </source>
</reference>
<dbReference type="InterPro" id="IPR025558">
    <property type="entry name" value="DUF4283"/>
</dbReference>
<name>A0ABQ7WKZ4_SOLTU</name>
<sequence length="235" mass="27526">MKPTFNNGIPRVTWMEEEVTCMNIMENLQYVVIGKFSYECLELDELRRIIPKQCNIKGACQIELVMKHHRLWHGYPSLIFGLFFFGIQAIFSLASAMGDIPKFVELDIENEETISSRVEKVKVVYDMLPKYYNRCKLQGPNEEECIILHPELRKQEQNADMELNDKELSKPSRFLTKQWNPTNRRFIRIRNTYKEVTTAGMELEKDVIMTNNSFNTLNEEQDEGEKNKWEGGGGE</sequence>
<organism evidence="3 4">
    <name type="scientific">Solanum tuberosum</name>
    <name type="common">Potato</name>
    <dbReference type="NCBI Taxonomy" id="4113"/>
    <lineage>
        <taxon>Eukaryota</taxon>
        <taxon>Viridiplantae</taxon>
        <taxon>Streptophyta</taxon>
        <taxon>Embryophyta</taxon>
        <taxon>Tracheophyta</taxon>
        <taxon>Spermatophyta</taxon>
        <taxon>Magnoliopsida</taxon>
        <taxon>eudicotyledons</taxon>
        <taxon>Gunneridae</taxon>
        <taxon>Pentapetalae</taxon>
        <taxon>asterids</taxon>
        <taxon>lamiids</taxon>
        <taxon>Solanales</taxon>
        <taxon>Solanaceae</taxon>
        <taxon>Solanoideae</taxon>
        <taxon>Solaneae</taxon>
        <taxon>Solanum</taxon>
    </lineage>
</organism>
<evidence type="ECO:0000313" key="4">
    <source>
        <dbReference type="Proteomes" id="UP000826656"/>
    </source>
</evidence>
<proteinExistence type="predicted"/>
<dbReference type="Proteomes" id="UP000826656">
    <property type="component" value="Unassembled WGS sequence"/>
</dbReference>
<accession>A0ABQ7WKZ4</accession>
<keyword evidence="1" id="KW-1133">Transmembrane helix</keyword>
<protein>
    <recommendedName>
        <fullName evidence="2">DUF4283 domain-containing protein</fullName>
    </recommendedName>
</protein>
<keyword evidence="4" id="KW-1185">Reference proteome</keyword>
<keyword evidence="1" id="KW-0812">Transmembrane</keyword>
<dbReference type="Pfam" id="PF14111">
    <property type="entry name" value="DUF4283"/>
    <property type="match status" value="1"/>
</dbReference>
<comment type="caution">
    <text evidence="3">The sequence shown here is derived from an EMBL/GenBank/DDBJ whole genome shotgun (WGS) entry which is preliminary data.</text>
</comment>
<feature type="transmembrane region" description="Helical" evidence="1">
    <location>
        <begin position="74"/>
        <end position="94"/>
    </location>
</feature>